<organism evidence="1 2">
    <name type="scientific">Candidatus Endonucleibacter bathymodioli</name>
    <dbReference type="NCBI Taxonomy" id="539814"/>
    <lineage>
        <taxon>Bacteria</taxon>
        <taxon>Pseudomonadati</taxon>
        <taxon>Pseudomonadota</taxon>
        <taxon>Gammaproteobacteria</taxon>
        <taxon>Oceanospirillales</taxon>
        <taxon>Endozoicomonadaceae</taxon>
        <taxon>Candidatus Endonucleibacter</taxon>
    </lineage>
</organism>
<dbReference type="PANTHER" id="PTHR42637:SF1">
    <property type="entry name" value="TRNA 2-(METHYLSULFANYL)-N(6)-ISOPENTENYLADENOSINE(37) HYDROXYLASE"/>
    <property type="match status" value="1"/>
</dbReference>
<dbReference type="Pfam" id="PF06175">
    <property type="entry name" value="MiaE"/>
    <property type="match status" value="1"/>
</dbReference>
<protein>
    <submittedName>
        <fullName evidence="1">tRNA isopentenyl-2-thiomethyl-A-37 hydroxylase MiaE</fullName>
    </submittedName>
</protein>
<dbReference type="CDD" id="cd07910">
    <property type="entry name" value="MiaE"/>
    <property type="match status" value="1"/>
</dbReference>
<dbReference type="InterPro" id="IPR012347">
    <property type="entry name" value="Ferritin-like"/>
</dbReference>
<dbReference type="InterPro" id="IPR009078">
    <property type="entry name" value="Ferritin-like_SF"/>
</dbReference>
<dbReference type="AlphaFoldDB" id="A0AA90NTE5"/>
<dbReference type="Gene3D" id="1.20.1260.10">
    <property type="match status" value="1"/>
</dbReference>
<dbReference type="PANTHER" id="PTHR42637">
    <property type="entry name" value="TRNA-(MS[2]IO[6]A)-HYDROXYLASE"/>
    <property type="match status" value="1"/>
</dbReference>
<accession>A0AA90NTE5</accession>
<dbReference type="InterPro" id="IPR010386">
    <property type="entry name" value="tRNA-Hydrxlase_MiaE"/>
</dbReference>
<evidence type="ECO:0000313" key="2">
    <source>
        <dbReference type="Proteomes" id="UP001178148"/>
    </source>
</evidence>
<dbReference type="GO" id="GO:0006400">
    <property type="term" value="P:tRNA modification"/>
    <property type="evidence" value="ECO:0007669"/>
    <property type="project" value="InterPro"/>
</dbReference>
<dbReference type="PIRSF" id="PIRSF020736">
    <property type="entry name" value="MiaE"/>
    <property type="match status" value="1"/>
</dbReference>
<comment type="caution">
    <text evidence="1">The sequence shown here is derived from an EMBL/GenBank/DDBJ whole genome shotgun (WGS) entry which is preliminary data.</text>
</comment>
<sequence length="229" mass="26246">MSIYLMSEDKPSAVYSQTLCCIEELPVEITNFLLCRTPERWVSEALRQQDILLIDHGNCEKKAAASALNLMFRYDNNADLLHKMSRLAREELRHFEQVLALMVKRGINYRRLSASRYAGLLHAAVSNHEPAKLVDTLIVNAFIEARSCERFHALASWLDEDLRTFYLSLLKSESRHFMDYLALAEVAHGGSVDDRVCFFAEIERDSIETDDSEFRFHSGVPVMKKVGEV</sequence>
<reference evidence="1 2" key="1">
    <citation type="journal article" date="2023" name="bioRxiv">
        <title>An intranuclear bacterial parasite of deep-sea mussels expresses apoptosis inhibitors acquired from its host.</title>
        <authorList>
            <person name="Gonzalez Porras M.A."/>
            <person name="Assie A."/>
            <person name="Tietjen M."/>
            <person name="Violette M."/>
            <person name="Kleiner M."/>
            <person name="Gruber-Vodicka H."/>
            <person name="Dubilier N."/>
            <person name="Leisch N."/>
        </authorList>
    </citation>
    <scope>NUCLEOTIDE SEQUENCE [LARGE SCALE GENOMIC DNA]</scope>
    <source>
        <strain evidence="1">IAP13</strain>
    </source>
</reference>
<keyword evidence="2" id="KW-1185">Reference proteome</keyword>
<dbReference type="GO" id="GO:0045301">
    <property type="term" value="F:tRNA 2-(methylsulfanyl)-N(6)-isopentenyladenosine(37) hydroxylase activity"/>
    <property type="evidence" value="ECO:0007669"/>
    <property type="project" value="InterPro"/>
</dbReference>
<dbReference type="EMBL" id="JASXSV010000008">
    <property type="protein sequence ID" value="MDP0588965.1"/>
    <property type="molecule type" value="Genomic_DNA"/>
</dbReference>
<proteinExistence type="predicted"/>
<name>A0AA90NTE5_9GAMM</name>
<dbReference type="SUPFAM" id="SSF47240">
    <property type="entry name" value="Ferritin-like"/>
    <property type="match status" value="1"/>
</dbReference>
<gene>
    <name evidence="1" type="primary">miaE</name>
    <name evidence="1" type="ORF">QS748_07140</name>
</gene>
<dbReference type="Proteomes" id="UP001178148">
    <property type="component" value="Unassembled WGS sequence"/>
</dbReference>
<evidence type="ECO:0000313" key="1">
    <source>
        <dbReference type="EMBL" id="MDP0588965.1"/>
    </source>
</evidence>